<sequence>MIILSFTVSFTVAVSSLPHVSDTFLLTSANNDVKPISTCSFRQKHEMFFNVQKIVRRLLQSDIMSPIKAIFFQTTFNFNSTLRVSKLYVELDTRWKSHRWKCAVSMKNVTSKIVTN</sequence>
<organism evidence="2 3">
    <name type="scientific">Trachymyrmex septentrionalis</name>
    <dbReference type="NCBI Taxonomy" id="34720"/>
    <lineage>
        <taxon>Eukaryota</taxon>
        <taxon>Metazoa</taxon>
        <taxon>Ecdysozoa</taxon>
        <taxon>Arthropoda</taxon>
        <taxon>Hexapoda</taxon>
        <taxon>Insecta</taxon>
        <taxon>Pterygota</taxon>
        <taxon>Neoptera</taxon>
        <taxon>Endopterygota</taxon>
        <taxon>Hymenoptera</taxon>
        <taxon>Apocrita</taxon>
        <taxon>Aculeata</taxon>
        <taxon>Formicoidea</taxon>
        <taxon>Formicidae</taxon>
        <taxon>Myrmicinae</taxon>
        <taxon>Trachymyrmex</taxon>
    </lineage>
</organism>
<proteinExistence type="predicted"/>
<dbReference type="AlphaFoldDB" id="A0A195FG08"/>
<keyword evidence="3" id="KW-1185">Reference proteome</keyword>
<reference evidence="2 3" key="1">
    <citation type="submission" date="2016-03" db="EMBL/GenBank/DDBJ databases">
        <title>Trachymyrmex septentrionalis WGS genome.</title>
        <authorList>
            <person name="Nygaard S."/>
            <person name="Hu H."/>
            <person name="Boomsma J."/>
            <person name="Zhang G."/>
        </authorList>
    </citation>
    <scope>NUCLEOTIDE SEQUENCE [LARGE SCALE GENOMIC DNA]</scope>
    <source>
        <strain evidence="2">Tsep2-gDNA-1</strain>
        <tissue evidence="2">Whole body</tissue>
    </source>
</reference>
<evidence type="ECO:0000313" key="3">
    <source>
        <dbReference type="Proteomes" id="UP000078541"/>
    </source>
</evidence>
<keyword evidence="1" id="KW-0732">Signal</keyword>
<dbReference type="Proteomes" id="UP000078541">
    <property type="component" value="Unassembled WGS sequence"/>
</dbReference>
<name>A0A195FG08_9HYME</name>
<gene>
    <name evidence="2" type="ORF">ALC56_06583</name>
</gene>
<dbReference type="EMBL" id="KQ981625">
    <property type="protein sequence ID" value="KYN39157.1"/>
    <property type="molecule type" value="Genomic_DNA"/>
</dbReference>
<evidence type="ECO:0000256" key="1">
    <source>
        <dbReference type="SAM" id="SignalP"/>
    </source>
</evidence>
<feature type="chain" id="PRO_5008271391" evidence="1">
    <location>
        <begin position="17"/>
        <end position="116"/>
    </location>
</feature>
<accession>A0A195FG08</accession>
<feature type="signal peptide" evidence="1">
    <location>
        <begin position="1"/>
        <end position="16"/>
    </location>
</feature>
<protein>
    <submittedName>
        <fullName evidence="2">Uncharacterized protein</fullName>
    </submittedName>
</protein>
<evidence type="ECO:0000313" key="2">
    <source>
        <dbReference type="EMBL" id="KYN39157.1"/>
    </source>
</evidence>